<dbReference type="InterPro" id="IPR040686">
    <property type="entry name" value="PurK_C"/>
</dbReference>
<dbReference type="InterPro" id="IPR003135">
    <property type="entry name" value="ATP-grasp_carboxylate-amine"/>
</dbReference>
<dbReference type="SUPFAM" id="SSF56059">
    <property type="entry name" value="Glutathione synthetase ATP-binding domain-like"/>
    <property type="match status" value="1"/>
</dbReference>
<dbReference type="RefSeq" id="WP_094845664.1">
    <property type="nucleotide sequence ID" value="NZ_NEVJ01000001.1"/>
</dbReference>
<keyword evidence="1 4" id="KW-0547">Nucleotide-binding</keyword>
<evidence type="ECO:0000313" key="7">
    <source>
        <dbReference type="EMBL" id="OZI26565.1"/>
    </source>
</evidence>
<dbReference type="PANTHER" id="PTHR11609">
    <property type="entry name" value="PURINE BIOSYNTHESIS PROTEIN 6/7, PUR6/7"/>
    <property type="match status" value="1"/>
</dbReference>
<sequence>MTARHDAKAGKAGAAPASATIVEPGGWLGLLGGGQLGRMFCHAAQSLGYKVAVLDPAADGPAAMVADRHIHAAYDDPAGLDELARTCRAVTTEFENVPADSLRALAARCRVSPSADAVAVVQDRIAEKSFIAGQGIPVAPHVAVRQDADLRDAPDTLFPGILKVARLGYDGKGQARVQTRDQALAAFEAFGRVPCVLEALLPLDHEISVVIARGFDGGTVMFPVARNVHRDGILAVSTVDRAALSGPDAALERAAGDAALRIAAGLDYHGVLCVEFFVLRDGTLLVNEIAPRPHNSGHYTIDACVTSQFEQQARAMAGLPLGATDLLAPSVMLNILGDIWFEAIDAAQAAPESADTQREPDWAAALSVPTAKLHLYGKRDARRARKMGHVTIVAPTMSQARRDAARVAEALGIPAPGSPAP</sequence>
<gene>
    <name evidence="4 5" type="primary">purK</name>
    <name evidence="7" type="ORF">CAL26_04370</name>
</gene>
<comment type="catalytic activity">
    <reaction evidence="4 5">
        <text>5-amino-1-(5-phospho-beta-D-ribosyl)imidazole + hydrogencarbonate + ATP = 5-carboxyamino-1-(5-phospho-D-ribosyl)imidazole + ADP + phosphate + 2 H(+)</text>
        <dbReference type="Rhea" id="RHEA:19317"/>
        <dbReference type="ChEBI" id="CHEBI:15378"/>
        <dbReference type="ChEBI" id="CHEBI:17544"/>
        <dbReference type="ChEBI" id="CHEBI:30616"/>
        <dbReference type="ChEBI" id="CHEBI:43474"/>
        <dbReference type="ChEBI" id="CHEBI:58730"/>
        <dbReference type="ChEBI" id="CHEBI:137981"/>
        <dbReference type="ChEBI" id="CHEBI:456216"/>
        <dbReference type="EC" id="6.3.4.18"/>
    </reaction>
</comment>
<dbReference type="Pfam" id="PF22660">
    <property type="entry name" value="RS_preATP-grasp-like"/>
    <property type="match status" value="1"/>
</dbReference>
<proteinExistence type="inferred from homology"/>
<dbReference type="Gene3D" id="3.30.1490.20">
    <property type="entry name" value="ATP-grasp fold, A domain"/>
    <property type="match status" value="1"/>
</dbReference>
<comment type="caution">
    <text evidence="7">The sequence shown here is derived from an EMBL/GenBank/DDBJ whole genome shotgun (WGS) entry which is preliminary data.</text>
</comment>
<feature type="domain" description="ATP-grasp" evidence="6">
    <location>
        <begin position="128"/>
        <end position="317"/>
    </location>
</feature>
<dbReference type="PANTHER" id="PTHR11609:SF5">
    <property type="entry name" value="PHOSPHORIBOSYLAMINOIMIDAZOLE CARBOXYLASE"/>
    <property type="match status" value="1"/>
</dbReference>
<dbReference type="Gene3D" id="3.30.470.20">
    <property type="entry name" value="ATP-grasp fold, B domain"/>
    <property type="match status" value="1"/>
</dbReference>
<feature type="binding site" evidence="4">
    <location>
        <begin position="198"/>
        <end position="201"/>
    </location>
    <ligand>
        <name>ATP</name>
        <dbReference type="ChEBI" id="CHEBI:30616"/>
    </ligand>
</feature>
<dbReference type="InterPro" id="IPR011761">
    <property type="entry name" value="ATP-grasp"/>
</dbReference>
<dbReference type="STRING" id="1416803.CAL13_16995"/>
<dbReference type="GO" id="GO:0046872">
    <property type="term" value="F:metal ion binding"/>
    <property type="evidence" value="ECO:0007669"/>
    <property type="project" value="InterPro"/>
</dbReference>
<dbReference type="SUPFAM" id="SSF51246">
    <property type="entry name" value="Rudiment single hybrid motif"/>
    <property type="match status" value="1"/>
</dbReference>
<keyword evidence="8" id="KW-1185">Reference proteome</keyword>
<evidence type="ECO:0000256" key="4">
    <source>
        <dbReference type="HAMAP-Rule" id="MF_01928"/>
    </source>
</evidence>
<accession>A0A261RNL9</accession>
<keyword evidence="2 4" id="KW-0658">Purine biosynthesis</keyword>
<comment type="function">
    <text evidence="4">Catalyzes the ATP-dependent conversion of 5-aminoimidazole ribonucleotide (AIR) and HCO(3)(-) to N5-carboxyaminoimidazole ribonucleotide (N5-CAIR).</text>
</comment>
<comment type="function">
    <text evidence="5">Catalyzes the ATP-dependent conversion of 5-aminoimidazole ribonucleotide (AIR) and HCO(3)- to N5-carboxyaminoimidazole ribonucleotide (N5-CAIR).</text>
</comment>
<comment type="similarity">
    <text evidence="4 5">Belongs to the PurK/PurT family.</text>
</comment>
<comment type="subunit">
    <text evidence="4 5">Homodimer.</text>
</comment>
<evidence type="ECO:0000256" key="2">
    <source>
        <dbReference type="ARBA" id="ARBA00022755"/>
    </source>
</evidence>
<feature type="binding site" evidence="4">
    <location>
        <begin position="287"/>
        <end position="288"/>
    </location>
    <ligand>
        <name>ATP</name>
        <dbReference type="ChEBI" id="CHEBI:30616"/>
    </ligand>
</feature>
<name>A0A261RNL9_9BORD</name>
<evidence type="ECO:0000256" key="5">
    <source>
        <dbReference type="RuleBase" id="RU361200"/>
    </source>
</evidence>
<dbReference type="Pfam" id="PF02222">
    <property type="entry name" value="ATP-grasp"/>
    <property type="match status" value="1"/>
</dbReference>
<reference evidence="7" key="1">
    <citation type="submission" date="2017-05" db="EMBL/GenBank/DDBJ databases">
        <title>Complete and WGS of Bordetella genogroups.</title>
        <authorList>
            <person name="Spilker T."/>
            <person name="Lipuma J."/>
        </authorList>
    </citation>
    <scope>NUCLEOTIDE SEQUENCE</scope>
    <source>
        <strain evidence="7">AU21707</strain>
    </source>
</reference>
<dbReference type="InterPro" id="IPR013815">
    <property type="entry name" value="ATP_grasp_subdomain_1"/>
</dbReference>
<dbReference type="PROSITE" id="PS50975">
    <property type="entry name" value="ATP_GRASP"/>
    <property type="match status" value="1"/>
</dbReference>
<dbReference type="InterPro" id="IPR016185">
    <property type="entry name" value="PreATP-grasp_dom_sf"/>
</dbReference>
<dbReference type="SUPFAM" id="SSF52440">
    <property type="entry name" value="PreATP-grasp domain"/>
    <property type="match status" value="1"/>
</dbReference>
<protein>
    <recommendedName>
        <fullName evidence="4 5">N5-carboxyaminoimidazole ribonucleotide synthase</fullName>
        <shortName evidence="4 5">N5-CAIR synthase</shortName>
        <ecNumber evidence="4 5">6.3.4.18</ecNumber>
    </recommendedName>
    <alternativeName>
        <fullName evidence="4 5">5-(carboxyamino)imidazole ribonucleotide synthetase</fullName>
    </alternativeName>
</protein>
<dbReference type="NCBIfam" id="NF004676">
    <property type="entry name" value="PRK06019.1-2"/>
    <property type="match status" value="1"/>
</dbReference>
<feature type="binding site" evidence="4">
    <location>
        <position position="229"/>
    </location>
    <ligand>
        <name>ATP</name>
        <dbReference type="ChEBI" id="CHEBI:30616"/>
    </ligand>
</feature>
<comment type="pathway">
    <text evidence="4 5">Purine metabolism; IMP biosynthesis via de novo pathway; 5-amino-1-(5-phospho-D-ribosyl)imidazole-4-carboxylate from 5-amino-1-(5-phospho-D-ribosyl)imidazole (N5-CAIR route): step 1/2.</text>
</comment>
<dbReference type="NCBIfam" id="NF004679">
    <property type="entry name" value="PRK06019.1-5"/>
    <property type="match status" value="1"/>
</dbReference>
<dbReference type="InterPro" id="IPR054350">
    <property type="entry name" value="PurT/PurK_preATP-grasp"/>
</dbReference>
<dbReference type="EMBL" id="NEVJ01000001">
    <property type="protein sequence ID" value="OZI26565.1"/>
    <property type="molecule type" value="Genomic_DNA"/>
</dbReference>
<dbReference type="Gene3D" id="3.40.50.20">
    <property type="match status" value="1"/>
</dbReference>
<evidence type="ECO:0000259" key="6">
    <source>
        <dbReference type="PROSITE" id="PS50975"/>
    </source>
</evidence>
<dbReference type="AlphaFoldDB" id="A0A261RNL9"/>
<evidence type="ECO:0000313" key="8">
    <source>
        <dbReference type="Proteomes" id="UP000216857"/>
    </source>
</evidence>
<dbReference type="GO" id="GO:0005524">
    <property type="term" value="F:ATP binding"/>
    <property type="evidence" value="ECO:0007669"/>
    <property type="project" value="UniProtKB-UniRule"/>
</dbReference>
<dbReference type="NCBIfam" id="NF004677">
    <property type="entry name" value="PRK06019.1-3"/>
    <property type="match status" value="1"/>
</dbReference>
<evidence type="ECO:0000256" key="1">
    <source>
        <dbReference type="ARBA" id="ARBA00022741"/>
    </source>
</evidence>
<feature type="binding site" evidence="4">
    <location>
        <position position="163"/>
    </location>
    <ligand>
        <name>ATP</name>
        <dbReference type="ChEBI" id="CHEBI:30616"/>
    </ligand>
</feature>
<keyword evidence="4 5" id="KW-0436">Ligase</keyword>
<keyword evidence="3 4" id="KW-0067">ATP-binding</keyword>
<dbReference type="EC" id="6.3.4.18" evidence="4 5"/>
<dbReference type="HAMAP" id="MF_01928">
    <property type="entry name" value="PurK"/>
    <property type="match status" value="1"/>
</dbReference>
<dbReference type="GO" id="GO:0006189">
    <property type="term" value="P:'de novo' IMP biosynthetic process"/>
    <property type="evidence" value="ECO:0007669"/>
    <property type="project" value="UniProtKB-UniRule"/>
</dbReference>
<feature type="binding site" evidence="4">
    <location>
        <position position="206"/>
    </location>
    <ligand>
        <name>ATP</name>
        <dbReference type="ChEBI" id="CHEBI:30616"/>
    </ligand>
</feature>
<dbReference type="InterPro" id="IPR011054">
    <property type="entry name" value="Rudment_hybrid_motif"/>
</dbReference>
<dbReference type="Pfam" id="PF17769">
    <property type="entry name" value="PurK_C"/>
    <property type="match status" value="1"/>
</dbReference>
<dbReference type="Proteomes" id="UP000216857">
    <property type="component" value="Unassembled WGS sequence"/>
</dbReference>
<feature type="binding site" evidence="4">
    <location>
        <position position="124"/>
    </location>
    <ligand>
        <name>ATP</name>
        <dbReference type="ChEBI" id="CHEBI:30616"/>
    </ligand>
</feature>
<dbReference type="GO" id="GO:0005829">
    <property type="term" value="C:cytosol"/>
    <property type="evidence" value="ECO:0007669"/>
    <property type="project" value="TreeGrafter"/>
</dbReference>
<dbReference type="GO" id="GO:0004638">
    <property type="term" value="F:phosphoribosylaminoimidazole carboxylase activity"/>
    <property type="evidence" value="ECO:0007669"/>
    <property type="project" value="InterPro"/>
</dbReference>
<feature type="binding site" evidence="4">
    <location>
        <begin position="168"/>
        <end position="174"/>
    </location>
    <ligand>
        <name>ATP</name>
        <dbReference type="ChEBI" id="CHEBI:30616"/>
    </ligand>
</feature>
<dbReference type="OrthoDB" id="9804625at2"/>
<dbReference type="GO" id="GO:0034028">
    <property type="term" value="F:5-(carboxyamino)imidazole ribonucleotide synthase activity"/>
    <property type="evidence" value="ECO:0007669"/>
    <property type="project" value="UniProtKB-UniRule"/>
</dbReference>
<dbReference type="InterPro" id="IPR005875">
    <property type="entry name" value="PurK"/>
</dbReference>
<dbReference type="UniPathway" id="UPA00074">
    <property type="reaction ID" value="UER00942"/>
</dbReference>
<organism evidence="7 8">
    <name type="scientific">Bordetella genomosp. 9</name>
    <dbReference type="NCBI Taxonomy" id="1416803"/>
    <lineage>
        <taxon>Bacteria</taxon>
        <taxon>Pseudomonadati</taxon>
        <taxon>Pseudomonadota</taxon>
        <taxon>Betaproteobacteria</taxon>
        <taxon>Burkholderiales</taxon>
        <taxon>Alcaligenaceae</taxon>
        <taxon>Bordetella</taxon>
    </lineage>
</organism>
<dbReference type="NCBIfam" id="TIGR01161">
    <property type="entry name" value="purK"/>
    <property type="match status" value="1"/>
</dbReference>
<evidence type="ECO:0000256" key="3">
    <source>
        <dbReference type="ARBA" id="ARBA00022840"/>
    </source>
</evidence>